<organism evidence="1 2">
    <name type="scientific">Aspergillus taichungensis</name>
    <dbReference type="NCBI Taxonomy" id="482145"/>
    <lineage>
        <taxon>Eukaryota</taxon>
        <taxon>Fungi</taxon>
        <taxon>Dikarya</taxon>
        <taxon>Ascomycota</taxon>
        <taxon>Pezizomycotina</taxon>
        <taxon>Eurotiomycetes</taxon>
        <taxon>Eurotiomycetidae</taxon>
        <taxon>Eurotiales</taxon>
        <taxon>Aspergillaceae</taxon>
        <taxon>Aspergillus</taxon>
        <taxon>Aspergillus subgen. Circumdati</taxon>
    </lineage>
</organism>
<accession>A0A2J5HXU0</accession>
<protein>
    <submittedName>
        <fullName evidence="1">Uncharacterized protein</fullName>
    </submittedName>
</protein>
<name>A0A2J5HXU0_9EURO</name>
<reference evidence="2" key="1">
    <citation type="submission" date="2017-12" db="EMBL/GenBank/DDBJ databases">
        <authorList>
            <consortium name="DOE Joint Genome Institute"/>
            <person name="Mondo S.J."/>
            <person name="Kjaerbolling I."/>
            <person name="Vesth T.C."/>
            <person name="Frisvad J.C."/>
            <person name="Nybo J.L."/>
            <person name="Theobald S."/>
            <person name="Kuo A."/>
            <person name="Bowyer P."/>
            <person name="Matsuda Y."/>
            <person name="Lyhne E.K."/>
            <person name="Kogle M.E."/>
            <person name="Clum A."/>
            <person name="Lipzen A."/>
            <person name="Salamov A."/>
            <person name="Ngan C.Y."/>
            <person name="Daum C."/>
            <person name="Chiniquy J."/>
            <person name="Barry K."/>
            <person name="LaButti K."/>
            <person name="Haridas S."/>
            <person name="Simmons B.A."/>
            <person name="Magnuson J.K."/>
            <person name="Mortensen U.H."/>
            <person name="Larsen T.O."/>
            <person name="Grigoriev I.V."/>
            <person name="Baker S.E."/>
            <person name="Andersen M.R."/>
            <person name="Nordberg H.P."/>
            <person name="Cantor M.N."/>
            <person name="Hua S.X."/>
        </authorList>
    </citation>
    <scope>NUCLEOTIDE SEQUENCE [LARGE SCALE GENOMIC DNA]</scope>
    <source>
        <strain evidence="2">IBT 19404</strain>
    </source>
</reference>
<dbReference type="OrthoDB" id="10367832at2759"/>
<proteinExistence type="predicted"/>
<gene>
    <name evidence="1" type="ORF">BDW42DRAFT_184898</name>
</gene>
<dbReference type="AlphaFoldDB" id="A0A2J5HXU0"/>
<evidence type="ECO:0000313" key="1">
    <source>
        <dbReference type="EMBL" id="PLN82284.1"/>
    </source>
</evidence>
<evidence type="ECO:0000313" key="2">
    <source>
        <dbReference type="Proteomes" id="UP000235023"/>
    </source>
</evidence>
<dbReference type="Proteomes" id="UP000235023">
    <property type="component" value="Unassembled WGS sequence"/>
</dbReference>
<sequence length="145" mass="15868">MVVGSGTPVGETISLRAQQSYFYGSAATYCRAGGPPSLFRHSSLEALHRTDGGLHEGDHNTSSSSFLVAGFSPHFPTPLSMFVRSPFSFPWIRCRAAMYERLLVQGIMILAREPPGLLLGRRSSASFHKAVSTIHDCHCMDRARV</sequence>
<dbReference type="EMBL" id="KZ559528">
    <property type="protein sequence ID" value="PLN82284.1"/>
    <property type="molecule type" value="Genomic_DNA"/>
</dbReference>
<keyword evidence="2" id="KW-1185">Reference proteome</keyword>